<keyword evidence="3 7" id="KW-0812">Transmembrane</keyword>
<keyword evidence="4 7" id="KW-1133">Transmembrane helix</keyword>
<evidence type="ECO:0000256" key="5">
    <source>
        <dbReference type="ARBA" id="ARBA00023136"/>
    </source>
</evidence>
<evidence type="ECO:0000256" key="4">
    <source>
        <dbReference type="ARBA" id="ARBA00022989"/>
    </source>
</evidence>
<proteinExistence type="predicted"/>
<protein>
    <submittedName>
        <fullName evidence="9">UPF0761 membrane protein ASA_4118</fullName>
    </submittedName>
</protein>
<feature type="region of interest" description="Disordered" evidence="6">
    <location>
        <begin position="156"/>
        <end position="183"/>
    </location>
</feature>
<name>A0AA35X4L7_GEOBA</name>
<evidence type="ECO:0000256" key="2">
    <source>
        <dbReference type="ARBA" id="ARBA00022475"/>
    </source>
</evidence>
<dbReference type="NCBIfam" id="TIGR00765">
    <property type="entry name" value="yihY_not_rbn"/>
    <property type="match status" value="1"/>
</dbReference>
<feature type="transmembrane region" description="Helical" evidence="7">
    <location>
        <begin position="73"/>
        <end position="96"/>
    </location>
</feature>
<comment type="caution">
    <text evidence="9">The sequence shown here is derived from an EMBL/GenBank/DDBJ whole genome shotgun (WGS) entry which is preliminary data.</text>
</comment>
<dbReference type="InterPro" id="IPR017039">
    <property type="entry name" value="Virul_fac_BrkB"/>
</dbReference>
<dbReference type="Pfam" id="PF03631">
    <property type="entry name" value="Virul_fac_BrkB"/>
    <property type="match status" value="1"/>
</dbReference>
<feature type="chain" id="PRO_5041425353" evidence="8">
    <location>
        <begin position="17"/>
        <end position="183"/>
    </location>
</feature>
<dbReference type="Proteomes" id="UP001174909">
    <property type="component" value="Unassembled WGS sequence"/>
</dbReference>
<evidence type="ECO:0000256" key="3">
    <source>
        <dbReference type="ARBA" id="ARBA00022692"/>
    </source>
</evidence>
<feature type="signal peptide" evidence="8">
    <location>
        <begin position="1"/>
        <end position="16"/>
    </location>
</feature>
<evidence type="ECO:0000256" key="7">
    <source>
        <dbReference type="SAM" id="Phobius"/>
    </source>
</evidence>
<comment type="subcellular location">
    <subcellularLocation>
        <location evidence="1">Cell membrane</location>
        <topology evidence="1">Multi-pass membrane protein</topology>
    </subcellularLocation>
</comment>
<feature type="transmembrane region" description="Helical" evidence="7">
    <location>
        <begin position="108"/>
        <end position="130"/>
    </location>
</feature>
<evidence type="ECO:0000313" key="9">
    <source>
        <dbReference type="EMBL" id="CAI8045218.1"/>
    </source>
</evidence>
<feature type="transmembrane region" description="Helical" evidence="7">
    <location>
        <begin position="43"/>
        <end position="61"/>
    </location>
</feature>
<evidence type="ECO:0000256" key="6">
    <source>
        <dbReference type="SAM" id="MobiDB-lite"/>
    </source>
</evidence>
<dbReference type="AlphaFoldDB" id="A0AA35X4L7"/>
<keyword evidence="10" id="KW-1185">Reference proteome</keyword>
<organism evidence="9 10">
    <name type="scientific">Geodia barretti</name>
    <name type="common">Barrett's horny sponge</name>
    <dbReference type="NCBI Taxonomy" id="519541"/>
    <lineage>
        <taxon>Eukaryota</taxon>
        <taxon>Metazoa</taxon>
        <taxon>Porifera</taxon>
        <taxon>Demospongiae</taxon>
        <taxon>Heteroscleromorpha</taxon>
        <taxon>Tetractinellida</taxon>
        <taxon>Astrophorina</taxon>
        <taxon>Geodiidae</taxon>
        <taxon>Geodia</taxon>
    </lineage>
</organism>
<evidence type="ECO:0000256" key="1">
    <source>
        <dbReference type="ARBA" id="ARBA00004651"/>
    </source>
</evidence>
<keyword evidence="8" id="KW-0732">Signal</keyword>
<feature type="compositionally biased region" description="Basic and acidic residues" evidence="6">
    <location>
        <begin position="169"/>
        <end position="183"/>
    </location>
</feature>
<evidence type="ECO:0000256" key="8">
    <source>
        <dbReference type="SAM" id="SignalP"/>
    </source>
</evidence>
<dbReference type="PANTHER" id="PTHR30213:SF0">
    <property type="entry name" value="UPF0761 MEMBRANE PROTEIN YIHY"/>
    <property type="match status" value="1"/>
</dbReference>
<dbReference type="PANTHER" id="PTHR30213">
    <property type="entry name" value="INNER MEMBRANE PROTEIN YHJD"/>
    <property type="match status" value="1"/>
</dbReference>
<evidence type="ECO:0000313" key="10">
    <source>
        <dbReference type="Proteomes" id="UP001174909"/>
    </source>
</evidence>
<reference evidence="9" key="1">
    <citation type="submission" date="2023-03" db="EMBL/GenBank/DDBJ databases">
        <authorList>
            <person name="Steffen K."/>
            <person name="Cardenas P."/>
        </authorList>
    </citation>
    <scope>NUCLEOTIDE SEQUENCE</scope>
</reference>
<accession>A0AA35X4L7</accession>
<gene>
    <name evidence="9" type="ORF">GBAR_LOCUS25031</name>
</gene>
<keyword evidence="5 7" id="KW-0472">Membrane</keyword>
<sequence>MALSAGLLFTISVASATIARTSEHILESDLPVPEFWVHTIGEIILQAVSLSLMIIIFLLMYKLLPNTKTYWRYVWPGAVTGAVLFEISKNFFILYLDRFASYQNVYGSIAPVIVLLFWTYVGSLIVLLGAEVCSEYERMKNNVDRGVLRQQREQAAMAADRSDNGMAEVEERHSTVQGAQRER</sequence>
<dbReference type="GO" id="GO:0005886">
    <property type="term" value="C:plasma membrane"/>
    <property type="evidence" value="ECO:0007669"/>
    <property type="project" value="UniProtKB-SubCell"/>
</dbReference>
<dbReference type="EMBL" id="CASHTH010003459">
    <property type="protein sequence ID" value="CAI8045218.1"/>
    <property type="molecule type" value="Genomic_DNA"/>
</dbReference>
<keyword evidence="2" id="KW-1003">Cell membrane</keyword>